<evidence type="ECO:0000256" key="5">
    <source>
        <dbReference type="ARBA" id="ARBA00022989"/>
    </source>
</evidence>
<evidence type="ECO:0000256" key="7">
    <source>
        <dbReference type="SAM" id="Phobius"/>
    </source>
</evidence>
<dbReference type="PANTHER" id="PTHR30509">
    <property type="entry name" value="P-HYDROXYBENZOIC ACID EFFLUX PUMP SUBUNIT-RELATED"/>
    <property type="match status" value="1"/>
</dbReference>
<reference evidence="8 9" key="1">
    <citation type="submission" date="2020-08" db="EMBL/GenBank/DDBJ databases">
        <title>Dyella sp. G9 isolated from forest soil.</title>
        <authorList>
            <person name="Fu J."/>
            <person name="Qiu L."/>
        </authorList>
    </citation>
    <scope>NUCLEOTIDE SEQUENCE [LARGE SCALE GENOMIC DNA]</scope>
    <source>
        <strain evidence="8 9">G9</strain>
    </source>
</reference>
<dbReference type="Proteomes" id="UP000515873">
    <property type="component" value="Chromosome"/>
</dbReference>
<keyword evidence="6 7" id="KW-0472">Membrane</keyword>
<evidence type="ECO:0000256" key="6">
    <source>
        <dbReference type="ARBA" id="ARBA00023136"/>
    </source>
</evidence>
<evidence type="ECO:0000313" key="9">
    <source>
        <dbReference type="Proteomes" id="UP000515873"/>
    </source>
</evidence>
<dbReference type="AlphaFoldDB" id="A0A7G8Q4T6"/>
<dbReference type="KEGG" id="dtl:H8F01_01040"/>
<feature type="transmembrane region" description="Helical" evidence="7">
    <location>
        <begin position="72"/>
        <end position="91"/>
    </location>
</feature>
<dbReference type="GO" id="GO:0022857">
    <property type="term" value="F:transmembrane transporter activity"/>
    <property type="evidence" value="ECO:0007669"/>
    <property type="project" value="InterPro"/>
</dbReference>
<dbReference type="RefSeq" id="WP_187057253.1">
    <property type="nucleotide sequence ID" value="NZ_CP060412.1"/>
</dbReference>
<feature type="transmembrane region" description="Helical" evidence="7">
    <location>
        <begin position="44"/>
        <end position="65"/>
    </location>
</feature>
<keyword evidence="2" id="KW-0813">Transport</keyword>
<evidence type="ECO:0000256" key="4">
    <source>
        <dbReference type="ARBA" id="ARBA00022692"/>
    </source>
</evidence>
<keyword evidence="5 7" id="KW-1133">Transmembrane helix</keyword>
<sequence>MKTLLASLICYVFYHAVQWDGIHTSMITCALVANPNVGASSEKIVLRIGGAVLGGLLAFLLSLFVMPHIDTIVGLLITITPVFFVAGWIAAGPERTSYVGVQMVATFCLGFLGHFGPSTDLVEIRDRMIGILLGAVVAGLVYTLIWPESETGTLKRKLAEMIDRVGQLPSRPSQRGNAAWLGYLQQRMTCIAAMDACRAMRRRVSMEGQLDDGMRRSLLARSELAMVRSRSVVDDWDALVGHGAEDSTPWPSEDVLCAWQEEAGNWLRQYAKGLAGSVESGANAFPQQPLGVPEGSSAWLTRARRLADEINGLPEWPGAPGARP</sequence>
<name>A0A7G8Q4T6_9GAMM</name>
<feature type="transmembrane region" description="Helical" evidence="7">
    <location>
        <begin position="128"/>
        <end position="146"/>
    </location>
</feature>
<keyword evidence="9" id="KW-1185">Reference proteome</keyword>
<dbReference type="EMBL" id="CP060412">
    <property type="protein sequence ID" value="QNK01794.1"/>
    <property type="molecule type" value="Genomic_DNA"/>
</dbReference>
<gene>
    <name evidence="8" type="ORF">H8F01_01040</name>
</gene>
<evidence type="ECO:0000256" key="3">
    <source>
        <dbReference type="ARBA" id="ARBA00022475"/>
    </source>
</evidence>
<dbReference type="PANTHER" id="PTHR30509:SF9">
    <property type="entry name" value="MULTIDRUG RESISTANCE PROTEIN MDTO"/>
    <property type="match status" value="1"/>
</dbReference>
<evidence type="ECO:0000256" key="1">
    <source>
        <dbReference type="ARBA" id="ARBA00004651"/>
    </source>
</evidence>
<organism evidence="8 9">
    <name type="scientific">Dyella telluris</name>
    <dbReference type="NCBI Taxonomy" id="2763498"/>
    <lineage>
        <taxon>Bacteria</taxon>
        <taxon>Pseudomonadati</taxon>
        <taxon>Pseudomonadota</taxon>
        <taxon>Gammaproteobacteria</taxon>
        <taxon>Lysobacterales</taxon>
        <taxon>Rhodanobacteraceae</taxon>
        <taxon>Dyella</taxon>
    </lineage>
</organism>
<keyword evidence="3" id="KW-1003">Cell membrane</keyword>
<protein>
    <submittedName>
        <fullName evidence="8">FUSC family protein</fullName>
    </submittedName>
</protein>
<evidence type="ECO:0000313" key="8">
    <source>
        <dbReference type="EMBL" id="QNK01794.1"/>
    </source>
</evidence>
<accession>A0A7G8Q4T6</accession>
<dbReference type="GO" id="GO:0005886">
    <property type="term" value="C:plasma membrane"/>
    <property type="evidence" value="ECO:0007669"/>
    <property type="project" value="UniProtKB-SubCell"/>
</dbReference>
<proteinExistence type="predicted"/>
<dbReference type="InterPro" id="IPR006726">
    <property type="entry name" value="PHBA_efflux_AaeB/fusaric-R"/>
</dbReference>
<dbReference type="Pfam" id="PF04632">
    <property type="entry name" value="FUSC"/>
    <property type="match status" value="1"/>
</dbReference>
<feature type="transmembrane region" description="Helical" evidence="7">
    <location>
        <begin position="97"/>
        <end position="116"/>
    </location>
</feature>
<comment type="subcellular location">
    <subcellularLocation>
        <location evidence="1">Cell membrane</location>
        <topology evidence="1">Multi-pass membrane protein</topology>
    </subcellularLocation>
</comment>
<keyword evidence="4 7" id="KW-0812">Transmembrane</keyword>
<evidence type="ECO:0000256" key="2">
    <source>
        <dbReference type="ARBA" id="ARBA00022448"/>
    </source>
</evidence>